<dbReference type="Pfam" id="PF03473">
    <property type="entry name" value="MOSC"/>
    <property type="match status" value="1"/>
</dbReference>
<dbReference type="SUPFAM" id="SSF50800">
    <property type="entry name" value="PK beta-barrel domain-like"/>
    <property type="match status" value="1"/>
</dbReference>
<dbReference type="GO" id="GO:0030151">
    <property type="term" value="F:molybdenum ion binding"/>
    <property type="evidence" value="ECO:0007669"/>
    <property type="project" value="InterPro"/>
</dbReference>
<name>A0A6A6B5F0_9PEZI</name>
<dbReference type="GO" id="GO:0030170">
    <property type="term" value="F:pyridoxal phosphate binding"/>
    <property type="evidence" value="ECO:0007669"/>
    <property type="project" value="InterPro"/>
</dbReference>
<evidence type="ECO:0000313" key="7">
    <source>
        <dbReference type="Proteomes" id="UP000799438"/>
    </source>
</evidence>
<dbReference type="Pfam" id="PF00111">
    <property type="entry name" value="Fer2"/>
    <property type="match status" value="1"/>
</dbReference>
<dbReference type="SUPFAM" id="SSF52343">
    <property type="entry name" value="Ferredoxin reductase-like, C-terminal NADP-linked domain"/>
    <property type="match status" value="1"/>
</dbReference>
<feature type="domain" description="MOSC" evidence="4">
    <location>
        <begin position="41"/>
        <end position="179"/>
    </location>
</feature>
<dbReference type="InterPro" id="IPR005163">
    <property type="entry name" value="Tri_helical_YiiM-like"/>
</dbReference>
<dbReference type="PROSITE" id="PS51384">
    <property type="entry name" value="FAD_FR"/>
    <property type="match status" value="1"/>
</dbReference>
<dbReference type="CDD" id="cd00207">
    <property type="entry name" value="fer2"/>
    <property type="match status" value="1"/>
</dbReference>
<dbReference type="Gene3D" id="2.40.30.10">
    <property type="entry name" value="Translation factors"/>
    <property type="match status" value="1"/>
</dbReference>
<reference evidence="6" key="1">
    <citation type="journal article" date="2020" name="Stud. Mycol.">
        <title>101 Dothideomycetes genomes: a test case for predicting lifestyles and emergence of pathogens.</title>
        <authorList>
            <person name="Haridas S."/>
            <person name="Albert R."/>
            <person name="Binder M."/>
            <person name="Bloem J."/>
            <person name="Labutti K."/>
            <person name="Salamov A."/>
            <person name="Andreopoulos B."/>
            <person name="Baker S."/>
            <person name="Barry K."/>
            <person name="Bills G."/>
            <person name="Bluhm B."/>
            <person name="Cannon C."/>
            <person name="Castanera R."/>
            <person name="Culley D."/>
            <person name="Daum C."/>
            <person name="Ezra D."/>
            <person name="Gonzalez J."/>
            <person name="Henrissat B."/>
            <person name="Kuo A."/>
            <person name="Liang C."/>
            <person name="Lipzen A."/>
            <person name="Lutzoni F."/>
            <person name="Magnuson J."/>
            <person name="Mondo S."/>
            <person name="Nolan M."/>
            <person name="Ohm R."/>
            <person name="Pangilinan J."/>
            <person name="Park H.-J."/>
            <person name="Ramirez L."/>
            <person name="Alfaro M."/>
            <person name="Sun H."/>
            <person name="Tritt A."/>
            <person name="Yoshinaga Y."/>
            <person name="Zwiers L.-H."/>
            <person name="Turgeon B."/>
            <person name="Goodwin S."/>
            <person name="Spatafora J."/>
            <person name="Crous P."/>
            <person name="Grigoriev I."/>
        </authorList>
    </citation>
    <scope>NUCLEOTIDE SEQUENCE</scope>
    <source>
        <strain evidence="6">CBS 121167</strain>
    </source>
</reference>
<accession>A0A6A6B5F0</accession>
<evidence type="ECO:0000313" key="6">
    <source>
        <dbReference type="EMBL" id="KAF2138207.1"/>
    </source>
</evidence>
<dbReference type="PRINTS" id="PR00409">
    <property type="entry name" value="PHDIOXRDTASE"/>
</dbReference>
<keyword evidence="2" id="KW-0411">Iron-sulfur</keyword>
<dbReference type="PANTHER" id="PTHR30212:SF2">
    <property type="entry name" value="PROTEIN YIIM"/>
    <property type="match status" value="1"/>
</dbReference>
<dbReference type="PROSITE" id="PS51340">
    <property type="entry name" value="MOSC"/>
    <property type="match status" value="1"/>
</dbReference>
<dbReference type="InterPro" id="IPR001041">
    <property type="entry name" value="2Fe-2S_ferredoxin-type"/>
</dbReference>
<dbReference type="InterPro" id="IPR039261">
    <property type="entry name" value="FNR_nucleotide-bd"/>
</dbReference>
<evidence type="ECO:0000256" key="2">
    <source>
        <dbReference type="ARBA" id="ARBA00023014"/>
    </source>
</evidence>
<dbReference type="Gene3D" id="3.10.20.30">
    <property type="match status" value="1"/>
</dbReference>
<dbReference type="InterPro" id="IPR017927">
    <property type="entry name" value="FAD-bd_FR_type"/>
</dbReference>
<evidence type="ECO:0000256" key="1">
    <source>
        <dbReference type="ARBA" id="ARBA00022714"/>
    </source>
</evidence>
<dbReference type="GeneID" id="54298551"/>
<dbReference type="CDD" id="cd06185">
    <property type="entry name" value="PDR_like"/>
    <property type="match status" value="1"/>
</dbReference>
<dbReference type="InterPro" id="IPR006058">
    <property type="entry name" value="2Fe2S_fd_BS"/>
</dbReference>
<dbReference type="AlphaFoldDB" id="A0A6A6B5F0"/>
<proteinExistence type="predicted"/>
<dbReference type="Gene3D" id="2.40.33.20">
    <property type="entry name" value="PK beta-barrel domain-like"/>
    <property type="match status" value="1"/>
</dbReference>
<dbReference type="Gene3D" id="3.40.50.80">
    <property type="entry name" value="Nucleotide-binding domain of ferredoxin-NADP reductase (FNR) module"/>
    <property type="match status" value="1"/>
</dbReference>
<gene>
    <name evidence="6" type="ORF">K452DRAFT_290792</name>
</gene>
<keyword evidence="1" id="KW-0001">2Fe-2S</keyword>
<evidence type="ECO:0000259" key="5">
    <source>
        <dbReference type="PROSITE" id="PS51384"/>
    </source>
</evidence>
<feature type="domain" description="2Fe-2S ferredoxin-type" evidence="3">
    <location>
        <begin position="469"/>
        <end position="551"/>
    </location>
</feature>
<keyword evidence="7" id="KW-1185">Reference proteome</keyword>
<dbReference type="PROSITE" id="PS51085">
    <property type="entry name" value="2FE2S_FER_2"/>
    <property type="match status" value="1"/>
</dbReference>
<dbReference type="PROSITE" id="PS00197">
    <property type="entry name" value="2FE2S_FER_1"/>
    <property type="match status" value="1"/>
</dbReference>
<dbReference type="InterPro" id="IPR005302">
    <property type="entry name" value="MoCF_Sase_C"/>
</dbReference>
<dbReference type="GO" id="GO:0016491">
    <property type="term" value="F:oxidoreductase activity"/>
    <property type="evidence" value="ECO:0007669"/>
    <property type="project" value="InterPro"/>
</dbReference>
<protein>
    <recommendedName>
        <fullName evidence="8">MOSC domain-containing protein</fullName>
    </recommendedName>
</protein>
<evidence type="ECO:0000259" key="4">
    <source>
        <dbReference type="PROSITE" id="PS51340"/>
    </source>
</evidence>
<keyword evidence="1" id="KW-0408">Iron</keyword>
<dbReference type="Proteomes" id="UP000799438">
    <property type="component" value="Unassembled WGS sequence"/>
</dbReference>
<keyword evidence="1" id="KW-0479">Metal-binding</keyword>
<dbReference type="InterPro" id="IPR036010">
    <property type="entry name" value="2Fe-2S_ferredoxin-like_sf"/>
</dbReference>
<dbReference type="InterPro" id="IPR052353">
    <property type="entry name" value="Benzoxazolinone_Detox_Enz"/>
</dbReference>
<dbReference type="Pfam" id="PF03475">
    <property type="entry name" value="YiiM_3-alpha"/>
    <property type="match status" value="1"/>
</dbReference>
<dbReference type="SUPFAM" id="SSF54292">
    <property type="entry name" value="2Fe-2S ferredoxin-like"/>
    <property type="match status" value="1"/>
</dbReference>
<dbReference type="SUPFAM" id="SSF63380">
    <property type="entry name" value="Riboflavin synthase domain-like"/>
    <property type="match status" value="1"/>
</dbReference>
<dbReference type="EMBL" id="ML995497">
    <property type="protein sequence ID" value="KAF2138207.1"/>
    <property type="molecule type" value="Genomic_DNA"/>
</dbReference>
<evidence type="ECO:0008006" key="8">
    <source>
        <dbReference type="Google" id="ProtNLM"/>
    </source>
</evidence>
<dbReference type="InterPro" id="IPR011037">
    <property type="entry name" value="Pyrv_Knase-like_insert_dom_sf"/>
</dbReference>
<dbReference type="OrthoDB" id="5390at2759"/>
<feature type="domain" description="FAD-binding FR-type" evidence="5">
    <location>
        <begin position="246"/>
        <end position="346"/>
    </location>
</feature>
<sequence length="551" mass="60995">MAILNSAAFETPFTSETLIRVRTGKIKSIPGTEIKSAINKTIRQGRVFISKHGVQDDEQEFERHGGPDKAVMQYCRRHYADRAAELPQSAPFFKEGGFGENFVGVVANERNICIGDVVAVGDNNVLLQVSLPRAPCYKLNHRFQHENMSRLSQESSRMGWYYRVLREGFVQQGDAMRLVERPNPKWTVFAVQQYMHREKSNQEAMRELVALKELGEEARNLFANRLAKKMESEEHRLKGGAEDALETWAEYSVVIKRKETSRIMSFVFEAVDSARSEQDVLPGSHVRVKLGNLIRSYSIVAGSPSRLELGVALEESSRGGSTYLHDNVEEGDSLTIGKVTESFPFETSAAKHVMIAGGIGITAFIAAAQKLKDQSTPWELHLCVRSAADVPFRRYLDPLGANLKIYSKADSQRLDIGKLLGAQTSETHIYCCGPERLMQAVTDTAKMLSFPSSNLHFEAFTTTLTGDPFEVGLKRSGKCLSVPSSEVLLDVLRDAGLDVPSSCEAGNCGTCKVRVVAGRVEHRGTALSENEKKGEMLSCVSRGVGRIELDL</sequence>
<organism evidence="6 7">
    <name type="scientific">Aplosporella prunicola CBS 121167</name>
    <dbReference type="NCBI Taxonomy" id="1176127"/>
    <lineage>
        <taxon>Eukaryota</taxon>
        <taxon>Fungi</taxon>
        <taxon>Dikarya</taxon>
        <taxon>Ascomycota</taxon>
        <taxon>Pezizomycotina</taxon>
        <taxon>Dothideomycetes</taxon>
        <taxon>Dothideomycetes incertae sedis</taxon>
        <taxon>Botryosphaeriales</taxon>
        <taxon>Aplosporellaceae</taxon>
        <taxon>Aplosporella</taxon>
    </lineage>
</organism>
<dbReference type="GO" id="GO:0051537">
    <property type="term" value="F:2 iron, 2 sulfur cluster binding"/>
    <property type="evidence" value="ECO:0007669"/>
    <property type="project" value="UniProtKB-KW"/>
</dbReference>
<dbReference type="InterPro" id="IPR017938">
    <property type="entry name" value="Riboflavin_synthase-like_b-brl"/>
</dbReference>
<dbReference type="RefSeq" id="XP_033393920.1">
    <property type="nucleotide sequence ID" value="XM_033541055.1"/>
</dbReference>
<evidence type="ECO:0000259" key="3">
    <source>
        <dbReference type="PROSITE" id="PS51085"/>
    </source>
</evidence>
<dbReference type="InterPro" id="IPR012675">
    <property type="entry name" value="Beta-grasp_dom_sf"/>
</dbReference>
<dbReference type="PANTHER" id="PTHR30212">
    <property type="entry name" value="PROTEIN YIIM"/>
    <property type="match status" value="1"/>
</dbReference>